<evidence type="ECO:0000256" key="3">
    <source>
        <dbReference type="ARBA" id="ARBA00022989"/>
    </source>
</evidence>
<keyword evidence="9" id="KW-1185">Reference proteome</keyword>
<evidence type="ECO:0000256" key="6">
    <source>
        <dbReference type="SAM" id="Phobius"/>
    </source>
</evidence>
<evidence type="ECO:0000313" key="9">
    <source>
        <dbReference type="Proteomes" id="UP000609323"/>
    </source>
</evidence>
<dbReference type="NCBIfam" id="TIGR03061">
    <property type="entry name" value="pip_yhgE_Nterm"/>
    <property type="match status" value="1"/>
</dbReference>
<dbReference type="Proteomes" id="UP000609323">
    <property type="component" value="Unassembled WGS sequence"/>
</dbReference>
<dbReference type="Pfam" id="PF12698">
    <property type="entry name" value="ABC2_membrane_3"/>
    <property type="match status" value="1"/>
</dbReference>
<dbReference type="InterPro" id="IPR017501">
    <property type="entry name" value="Phage_infect_YhgE_C"/>
</dbReference>
<evidence type="ECO:0000256" key="2">
    <source>
        <dbReference type="ARBA" id="ARBA00022692"/>
    </source>
</evidence>
<keyword evidence="4 6" id="KW-0472">Membrane</keyword>
<dbReference type="EMBL" id="BMHF01000008">
    <property type="protein sequence ID" value="GGA38736.1"/>
    <property type="molecule type" value="Genomic_DNA"/>
</dbReference>
<keyword evidence="5" id="KW-0175">Coiled coil</keyword>
<dbReference type="RefSeq" id="WP_094092630.1">
    <property type="nucleotide sequence ID" value="NZ_BMHF01000008.1"/>
</dbReference>
<dbReference type="Gene3D" id="3.40.1710.10">
    <property type="entry name" value="abc type-2 transporter like domain"/>
    <property type="match status" value="1"/>
</dbReference>
<evidence type="ECO:0000256" key="4">
    <source>
        <dbReference type="ARBA" id="ARBA00023136"/>
    </source>
</evidence>
<evidence type="ECO:0000313" key="8">
    <source>
        <dbReference type="EMBL" id="GGA38736.1"/>
    </source>
</evidence>
<evidence type="ECO:0000256" key="1">
    <source>
        <dbReference type="ARBA" id="ARBA00004141"/>
    </source>
</evidence>
<feature type="transmembrane region" description="Helical" evidence="6">
    <location>
        <begin position="630"/>
        <end position="649"/>
    </location>
</feature>
<feature type="transmembrane region" description="Helical" evidence="6">
    <location>
        <begin position="20"/>
        <end position="38"/>
    </location>
</feature>
<dbReference type="InterPro" id="IPR013525">
    <property type="entry name" value="ABC2_TM"/>
</dbReference>
<feature type="transmembrane region" description="Helical" evidence="6">
    <location>
        <begin position="532"/>
        <end position="551"/>
    </location>
</feature>
<dbReference type="PANTHER" id="PTHR43077">
    <property type="entry name" value="TRANSPORT PERMEASE YVFS-RELATED"/>
    <property type="match status" value="1"/>
</dbReference>
<dbReference type="InterPro" id="IPR017500">
    <property type="entry name" value="Phage_infect_YhgE_N"/>
</dbReference>
<feature type="transmembrane region" description="Helical" evidence="6">
    <location>
        <begin position="571"/>
        <end position="593"/>
    </location>
</feature>
<feature type="transmembrane region" description="Helical" evidence="6">
    <location>
        <begin position="599"/>
        <end position="618"/>
    </location>
</feature>
<dbReference type="PANTHER" id="PTHR43077:SF10">
    <property type="entry name" value="TRANSPORT PERMEASE PROTEIN"/>
    <property type="match status" value="1"/>
</dbReference>
<organism evidence="8 9">
    <name type="scientific">Paenibacillus physcomitrellae</name>
    <dbReference type="NCBI Taxonomy" id="1619311"/>
    <lineage>
        <taxon>Bacteria</taxon>
        <taxon>Bacillati</taxon>
        <taxon>Bacillota</taxon>
        <taxon>Bacilli</taxon>
        <taxon>Bacillales</taxon>
        <taxon>Paenibacillaceae</taxon>
        <taxon>Paenibacillus</taxon>
    </lineage>
</organism>
<protein>
    <submittedName>
        <fullName evidence="8">Phage infection protein</fullName>
    </submittedName>
</protein>
<feature type="coiled-coil region" evidence="5">
    <location>
        <begin position="460"/>
        <end position="487"/>
    </location>
</feature>
<comment type="subcellular location">
    <subcellularLocation>
        <location evidence="1">Membrane</location>
        <topology evidence="1">Multi-pass membrane protein</topology>
    </subcellularLocation>
</comment>
<keyword evidence="2 6" id="KW-0812">Transmembrane</keyword>
<dbReference type="NCBIfam" id="TIGR03062">
    <property type="entry name" value="pip_yhgE_Cterm"/>
    <property type="match status" value="1"/>
</dbReference>
<comment type="caution">
    <text evidence="8">The sequence shown here is derived from an EMBL/GenBank/DDBJ whole genome shotgun (WGS) entry which is preliminary data.</text>
</comment>
<proteinExistence type="predicted"/>
<reference evidence="9" key="1">
    <citation type="journal article" date="2019" name="Int. J. Syst. Evol. Microbiol.">
        <title>The Global Catalogue of Microorganisms (GCM) 10K type strain sequencing project: providing services to taxonomists for standard genome sequencing and annotation.</title>
        <authorList>
            <consortium name="The Broad Institute Genomics Platform"/>
            <consortium name="The Broad Institute Genome Sequencing Center for Infectious Disease"/>
            <person name="Wu L."/>
            <person name="Ma J."/>
        </authorList>
    </citation>
    <scope>NUCLEOTIDE SEQUENCE [LARGE SCALE GENOMIC DNA]</scope>
    <source>
        <strain evidence="9">CGMCC 1.15044</strain>
    </source>
</reference>
<feature type="transmembrane region" description="Helical" evidence="6">
    <location>
        <begin position="679"/>
        <end position="705"/>
    </location>
</feature>
<name>A0ABQ1G8D1_9BACL</name>
<keyword evidence="3 6" id="KW-1133">Transmembrane helix</keyword>
<evidence type="ECO:0000256" key="5">
    <source>
        <dbReference type="SAM" id="Coils"/>
    </source>
</evidence>
<feature type="domain" description="ABC-2 type transporter transmembrane" evidence="7">
    <location>
        <begin position="500"/>
        <end position="701"/>
    </location>
</feature>
<dbReference type="InterPro" id="IPR051328">
    <property type="entry name" value="T7SS_ABC-Transporter"/>
</dbReference>
<gene>
    <name evidence="8" type="ORF">GCM10010917_24950</name>
</gene>
<sequence length="727" mass="78355">MNKIFSLYARDIRRITGNWAAALVIGGLVLLPSLYAWFNILASWDPYGQTKGLSVAVASVDKGATVQGKSINAGNEIISSLKENHSIGWVFTTPEAALSGVKRGEFYASIEIPSDFSQRIASVLTENPQKAEIQYTVNEKINAVAPKIASQGASSIVEEVSRNFVQTANGAIFKVFNQLGAELQEQLPFIHKLTSLVLKLESRFPEINQAAKTASSDLNEAGGIVTRVQQALPQAKHLADQGLKVTSALSAFLDNSQNVIASSGPAAKSVLSQVEQTATNAAALAEMLKEAGESGAVTEAVSRLEQNQTALAAVRQASESLSELLTQLKSWSLSSRGQSSEASSTLRRTADKVDQMIGKLTRLEQLNRSLLEAAKAGNPLSPEELDSFAALSRETAAAAKDLLDRFEGEIQPALLGAVDNARASAKEAGDLLKDAKSTLPEVSHILTDAAQGIRLGSKELSMLSRQLPEAEQKVHELADRLRSLETEGDLQSLIDLLKLNFQKESEFFAQPVTLSEHQLFPIPNYGSAMSPFFSTLSLWVGGLLLVSLLTVEVHEPGLTYRSYEVYFGRFLTFWTLAVLQSLFVTAGDLLLLGTYAAEPVWFVVFGLLLSSVFMLMIYTLVSVFGNVGKAMAIVLLVLQLAGSGGTFPIQVTPPFFQAVYPFLPFTYAIRMMREAVGGILWDIVGSSALMLLLFAASALAIGIGLKEIINSVSSNVVKKAKNSKLIH</sequence>
<accession>A0ABQ1G8D1</accession>
<evidence type="ECO:0000259" key="7">
    <source>
        <dbReference type="Pfam" id="PF12698"/>
    </source>
</evidence>